<dbReference type="SMART" id="SM00184">
    <property type="entry name" value="RING"/>
    <property type="match status" value="1"/>
</dbReference>
<evidence type="ECO:0000259" key="7">
    <source>
        <dbReference type="PROSITE" id="PS50119"/>
    </source>
</evidence>
<comment type="caution">
    <text evidence="8">The sequence shown here is derived from an EMBL/GenBank/DDBJ whole genome shotgun (WGS) entry which is preliminary data.</text>
</comment>
<dbReference type="InterPro" id="IPR001841">
    <property type="entry name" value="Znf_RING"/>
</dbReference>
<evidence type="ECO:0000256" key="5">
    <source>
        <dbReference type="PROSITE-ProRule" id="PRU00024"/>
    </source>
</evidence>
<dbReference type="Proteomes" id="UP001195483">
    <property type="component" value="Unassembled WGS sequence"/>
</dbReference>
<dbReference type="Pfam" id="PF13445">
    <property type="entry name" value="zf-RING_UBOX"/>
    <property type="match status" value="1"/>
</dbReference>
<dbReference type="SUPFAM" id="SSF57845">
    <property type="entry name" value="B-box zinc-binding domain"/>
    <property type="match status" value="1"/>
</dbReference>
<reference evidence="8" key="3">
    <citation type="submission" date="2023-05" db="EMBL/GenBank/DDBJ databases">
        <authorList>
            <person name="Smith C.H."/>
        </authorList>
    </citation>
    <scope>NUCLEOTIDE SEQUENCE</scope>
    <source>
        <strain evidence="8">CHS0354</strain>
        <tissue evidence="8">Mantle</tissue>
    </source>
</reference>
<sequence>MATALQAEARFSQMLQCPICLEMFERPKVLPCGHTYCAACLQSHISNKVTNKGTPKECDQYMCMTCKQYHDGFSALRPHGIIEVSDSDESCFLIPNLSNIEVCPRHSGERIKFFCGDHIIICCNTCVILDHRKCDRVVMIDDMLKSFDDIKISKQIECKLSKFEEHLKQIIHKTKVNADTNQKDKADILHHIYSLKAQLIAKLQKLEDDIIVYLESNYKSENLNLQAQENRGQSLITAIHSDLTQLELFRIHGSEIQKFIMLHNLDKNQSMYFRAISEYQKESKEVRMTLDVDKTFSTFLNTINEIGKVNLICKDFDCSPCPDFSETQFRRHIAIGNVRTPLSKRKAMKISEFKVKVSGDTDLCHISDILHLKDNRILLTDCNNSKIKMFGQDYKYQENMTLQSRPWSACLLSDTKVAVTIPHSKTIQIIGITAKMRKVRDIRTRLQCWGIAVVKDQLVISTYDDEHSIIILDMRGKEIRTVRPNSYQTDQFLEPIYVKLDTTNSPIYVPYETGHKLVAYNMTWDVQFNYVNQDMTNAAGVDTDREGNIYLCGYESQCVQQISAEGKLIKTLISMKAEGKNPVMIRFYTDKDRFILTYGHCDIVEVYDLRV</sequence>
<evidence type="ECO:0000256" key="4">
    <source>
        <dbReference type="ARBA" id="ARBA00022833"/>
    </source>
</evidence>
<dbReference type="PANTHER" id="PTHR25462:SF291">
    <property type="entry name" value="E3 UBIQUITIN-PROTEIN LIGASE TRIM45"/>
    <property type="match status" value="1"/>
</dbReference>
<feature type="domain" description="RING-type" evidence="6">
    <location>
        <begin position="17"/>
        <end position="67"/>
    </location>
</feature>
<dbReference type="InterPro" id="IPR000315">
    <property type="entry name" value="Znf_B-box"/>
</dbReference>
<reference evidence="8" key="1">
    <citation type="journal article" date="2021" name="Genome Biol. Evol.">
        <title>A High-Quality Reference Genome for a Parasitic Bivalve with Doubly Uniparental Inheritance (Bivalvia: Unionida).</title>
        <authorList>
            <person name="Smith C.H."/>
        </authorList>
    </citation>
    <scope>NUCLEOTIDE SEQUENCE</scope>
    <source>
        <strain evidence="8">CHS0354</strain>
    </source>
</reference>
<dbReference type="PROSITE" id="PS00518">
    <property type="entry name" value="ZF_RING_1"/>
    <property type="match status" value="1"/>
</dbReference>
<dbReference type="PANTHER" id="PTHR25462">
    <property type="entry name" value="BONUS, ISOFORM C-RELATED"/>
    <property type="match status" value="1"/>
</dbReference>
<keyword evidence="1" id="KW-0597">Phosphoprotein</keyword>
<dbReference type="InterPro" id="IPR047153">
    <property type="entry name" value="TRIM45/56/19-like"/>
</dbReference>
<evidence type="ECO:0000313" key="8">
    <source>
        <dbReference type="EMBL" id="KAK3600572.1"/>
    </source>
</evidence>
<name>A0AAE0W4X1_9BIVA</name>
<organism evidence="8 9">
    <name type="scientific">Potamilus streckersoni</name>
    <dbReference type="NCBI Taxonomy" id="2493646"/>
    <lineage>
        <taxon>Eukaryota</taxon>
        <taxon>Metazoa</taxon>
        <taxon>Spiralia</taxon>
        <taxon>Lophotrochozoa</taxon>
        <taxon>Mollusca</taxon>
        <taxon>Bivalvia</taxon>
        <taxon>Autobranchia</taxon>
        <taxon>Heteroconchia</taxon>
        <taxon>Palaeoheterodonta</taxon>
        <taxon>Unionida</taxon>
        <taxon>Unionoidea</taxon>
        <taxon>Unionidae</taxon>
        <taxon>Ambleminae</taxon>
        <taxon>Lampsilini</taxon>
        <taxon>Potamilus</taxon>
    </lineage>
</organism>
<dbReference type="AlphaFoldDB" id="A0AAE0W4X1"/>
<evidence type="ECO:0000259" key="6">
    <source>
        <dbReference type="PROSITE" id="PS50089"/>
    </source>
</evidence>
<evidence type="ECO:0000256" key="1">
    <source>
        <dbReference type="ARBA" id="ARBA00022553"/>
    </source>
</evidence>
<dbReference type="PROSITE" id="PS50119">
    <property type="entry name" value="ZF_BBOX"/>
    <property type="match status" value="1"/>
</dbReference>
<dbReference type="GO" id="GO:0061630">
    <property type="term" value="F:ubiquitin protein ligase activity"/>
    <property type="evidence" value="ECO:0007669"/>
    <property type="project" value="TreeGrafter"/>
</dbReference>
<proteinExistence type="predicted"/>
<dbReference type="SUPFAM" id="SSF101898">
    <property type="entry name" value="NHL repeat"/>
    <property type="match status" value="1"/>
</dbReference>
<accession>A0AAE0W4X1</accession>
<evidence type="ECO:0000313" key="9">
    <source>
        <dbReference type="Proteomes" id="UP001195483"/>
    </source>
</evidence>
<keyword evidence="3 5" id="KW-0863">Zinc-finger</keyword>
<dbReference type="Gene3D" id="3.30.40.10">
    <property type="entry name" value="Zinc/RING finger domain, C3HC4 (zinc finger)"/>
    <property type="match status" value="1"/>
</dbReference>
<dbReference type="InterPro" id="IPR027370">
    <property type="entry name" value="Znf-RING_euk"/>
</dbReference>
<feature type="domain" description="B box-type" evidence="7">
    <location>
        <begin position="98"/>
        <end position="139"/>
    </location>
</feature>
<dbReference type="InterPro" id="IPR017907">
    <property type="entry name" value="Znf_RING_CS"/>
</dbReference>
<dbReference type="Gene3D" id="2.120.10.30">
    <property type="entry name" value="TolB, C-terminal domain"/>
    <property type="match status" value="1"/>
</dbReference>
<dbReference type="EMBL" id="JAEAOA010000275">
    <property type="protein sequence ID" value="KAK3600572.1"/>
    <property type="molecule type" value="Genomic_DNA"/>
</dbReference>
<dbReference type="PROSITE" id="PS50089">
    <property type="entry name" value="ZF_RING_2"/>
    <property type="match status" value="1"/>
</dbReference>
<gene>
    <name evidence="8" type="ORF">CHS0354_003510</name>
</gene>
<keyword evidence="2" id="KW-0479">Metal-binding</keyword>
<dbReference type="InterPro" id="IPR011042">
    <property type="entry name" value="6-blade_b-propeller_TolB-like"/>
</dbReference>
<keyword evidence="4" id="KW-0862">Zinc</keyword>
<protein>
    <submittedName>
        <fullName evidence="8">Uncharacterized protein</fullName>
    </submittedName>
</protein>
<evidence type="ECO:0000256" key="2">
    <source>
        <dbReference type="ARBA" id="ARBA00022723"/>
    </source>
</evidence>
<dbReference type="GO" id="GO:0008270">
    <property type="term" value="F:zinc ion binding"/>
    <property type="evidence" value="ECO:0007669"/>
    <property type="project" value="UniProtKB-KW"/>
</dbReference>
<evidence type="ECO:0000256" key="3">
    <source>
        <dbReference type="ARBA" id="ARBA00022771"/>
    </source>
</evidence>
<dbReference type="CDD" id="cd19776">
    <property type="entry name" value="Bbox2_TRIM25_C-IV"/>
    <property type="match status" value="1"/>
</dbReference>
<reference evidence="8" key="2">
    <citation type="journal article" date="2021" name="Genome Biol. Evol.">
        <title>Developing a high-quality reference genome for a parasitic bivalve with doubly uniparental inheritance (Bivalvia: Unionida).</title>
        <authorList>
            <person name="Smith C.H."/>
        </authorList>
    </citation>
    <scope>NUCLEOTIDE SEQUENCE</scope>
    <source>
        <strain evidence="8">CHS0354</strain>
        <tissue evidence="8">Mantle</tissue>
    </source>
</reference>
<dbReference type="InterPro" id="IPR013083">
    <property type="entry name" value="Znf_RING/FYVE/PHD"/>
</dbReference>
<keyword evidence="9" id="KW-1185">Reference proteome</keyword>
<dbReference type="SUPFAM" id="SSF57850">
    <property type="entry name" value="RING/U-box"/>
    <property type="match status" value="1"/>
</dbReference>